<comment type="caution">
    <text evidence="1">The sequence shown here is derived from an EMBL/GenBank/DDBJ whole genome shotgun (WGS) entry which is preliminary data.</text>
</comment>
<accession>A0A8J8NTB5</accession>
<reference evidence="1" key="1">
    <citation type="submission" date="2019-06" db="EMBL/GenBank/DDBJ databases">
        <authorList>
            <person name="Zheng W."/>
        </authorList>
    </citation>
    <scope>NUCLEOTIDE SEQUENCE</scope>
    <source>
        <strain evidence="1">QDHG01</strain>
    </source>
</reference>
<gene>
    <name evidence="1" type="ORF">FGO68_gene484</name>
</gene>
<evidence type="ECO:0000313" key="1">
    <source>
        <dbReference type="EMBL" id="TNV81113.1"/>
    </source>
</evidence>
<keyword evidence="2" id="KW-1185">Reference proteome</keyword>
<sequence>MSQCRHLLQVARIVIPLSHIFHTPPAGRVCKIASLRSTIPLRNFRGQPLRERVVSRRWMKHYPRSPSSIRNDFFGHLNLGRQPRAFILCQFLEDSGKTICLLPGEPILPAYRAAPLRIIARPDGNPASPVMIETEIIILVIAGSPHSASKAPSTYPHHSYQANSPRSLLRRQHLILVNLLRRFSLKRPQRTHALSPLKDLAEKTPKMMRTVMMLVPSHPLTPPTAAFRLSCLLFPEHRRKHSHSSREFKKLPKSCELGRQSLMKQI</sequence>
<name>A0A8J8NTB5_HALGN</name>
<organism evidence="1 2">
    <name type="scientific">Halteria grandinella</name>
    <dbReference type="NCBI Taxonomy" id="5974"/>
    <lineage>
        <taxon>Eukaryota</taxon>
        <taxon>Sar</taxon>
        <taxon>Alveolata</taxon>
        <taxon>Ciliophora</taxon>
        <taxon>Intramacronucleata</taxon>
        <taxon>Spirotrichea</taxon>
        <taxon>Stichotrichia</taxon>
        <taxon>Sporadotrichida</taxon>
        <taxon>Halteriidae</taxon>
        <taxon>Halteria</taxon>
    </lineage>
</organism>
<dbReference type="Proteomes" id="UP000785679">
    <property type="component" value="Unassembled WGS sequence"/>
</dbReference>
<protein>
    <submittedName>
        <fullName evidence="1">Uncharacterized protein</fullName>
    </submittedName>
</protein>
<dbReference type="AlphaFoldDB" id="A0A8J8NTB5"/>
<evidence type="ECO:0000313" key="2">
    <source>
        <dbReference type="Proteomes" id="UP000785679"/>
    </source>
</evidence>
<dbReference type="EMBL" id="RRYP01006565">
    <property type="protein sequence ID" value="TNV81113.1"/>
    <property type="molecule type" value="Genomic_DNA"/>
</dbReference>
<proteinExistence type="predicted"/>